<gene>
    <name evidence="1" type="ORF">CAE01nite_22680</name>
</gene>
<sequence>MAHPRRYDDADPVPVRLRGRASRFPASGAAEQWGRPTSRTWAIVAFHARTRTRTEEHR</sequence>
<reference evidence="1 2" key="1">
    <citation type="submission" date="2019-07" db="EMBL/GenBank/DDBJ databases">
        <title>Whole genome shotgun sequence of Cellulomonas aerilata NBRC 106308.</title>
        <authorList>
            <person name="Hosoyama A."/>
            <person name="Uohara A."/>
            <person name="Ohji S."/>
            <person name="Ichikawa N."/>
        </authorList>
    </citation>
    <scope>NUCLEOTIDE SEQUENCE [LARGE SCALE GENOMIC DNA]</scope>
    <source>
        <strain evidence="1 2">NBRC 106308</strain>
    </source>
</reference>
<keyword evidence="2" id="KW-1185">Reference proteome</keyword>
<dbReference type="Proteomes" id="UP000321181">
    <property type="component" value="Unassembled WGS sequence"/>
</dbReference>
<accession>A0A512DDK7</accession>
<dbReference type="RefSeq" id="WP_186816556.1">
    <property type="nucleotide sequence ID" value="NZ_BAAARM010000004.1"/>
</dbReference>
<dbReference type="EMBL" id="BJYY01000014">
    <property type="protein sequence ID" value="GEO34543.1"/>
    <property type="molecule type" value="Genomic_DNA"/>
</dbReference>
<dbReference type="AlphaFoldDB" id="A0A512DDK7"/>
<comment type="caution">
    <text evidence="1">The sequence shown here is derived from an EMBL/GenBank/DDBJ whole genome shotgun (WGS) entry which is preliminary data.</text>
</comment>
<proteinExistence type="predicted"/>
<protein>
    <submittedName>
        <fullName evidence="1">Uncharacterized protein</fullName>
    </submittedName>
</protein>
<evidence type="ECO:0000313" key="2">
    <source>
        <dbReference type="Proteomes" id="UP000321181"/>
    </source>
</evidence>
<organism evidence="1 2">
    <name type="scientific">Cellulomonas aerilata</name>
    <dbReference type="NCBI Taxonomy" id="515326"/>
    <lineage>
        <taxon>Bacteria</taxon>
        <taxon>Bacillati</taxon>
        <taxon>Actinomycetota</taxon>
        <taxon>Actinomycetes</taxon>
        <taxon>Micrococcales</taxon>
        <taxon>Cellulomonadaceae</taxon>
        <taxon>Cellulomonas</taxon>
    </lineage>
</organism>
<name>A0A512DDK7_9CELL</name>
<evidence type="ECO:0000313" key="1">
    <source>
        <dbReference type="EMBL" id="GEO34543.1"/>
    </source>
</evidence>